<evidence type="ECO:0000313" key="2">
    <source>
        <dbReference type="Proteomes" id="UP000297872"/>
    </source>
</evidence>
<sequence length="198" mass="23530">MTTEFSYLTFSVFEISDFNLFIDTVKVIFKKQLITGKAEIYSEIPNPNGWVNPQSGGSHFPKFSCWQNKIYPDKVFFISNYEDGLSNVCRIIQKHLRCNIITCALSNETETDNPFFKFYFSNSNLEERLIQAYKEDRWIFYEEGKPLSFENLDYYKRRRITDRLNNNIIKEYMIRLGIDINTIDAQIKAGIVYVRKKW</sequence>
<dbReference type="RefSeq" id="WP_134844714.1">
    <property type="nucleotide sequence ID" value="NZ_SGVY01000095.1"/>
</dbReference>
<evidence type="ECO:0000313" key="1">
    <source>
        <dbReference type="EMBL" id="TFH69746.1"/>
    </source>
</evidence>
<keyword evidence="2" id="KW-1185">Reference proteome</keyword>
<gene>
    <name evidence="1" type="ORF">EXN75_16935</name>
</gene>
<proteinExistence type="predicted"/>
<organism evidence="1 2">
    <name type="scientific">Segatella hominis</name>
    <dbReference type="NCBI Taxonomy" id="2518605"/>
    <lineage>
        <taxon>Bacteria</taxon>
        <taxon>Pseudomonadati</taxon>
        <taxon>Bacteroidota</taxon>
        <taxon>Bacteroidia</taxon>
        <taxon>Bacteroidales</taxon>
        <taxon>Prevotellaceae</taxon>
        <taxon>Segatella</taxon>
    </lineage>
</organism>
<dbReference type="Proteomes" id="UP000297872">
    <property type="component" value="Unassembled WGS sequence"/>
</dbReference>
<protein>
    <submittedName>
        <fullName evidence="1">Uncharacterized protein</fullName>
    </submittedName>
</protein>
<name>A0A4Y8ULL0_9BACT</name>
<accession>A0A4Y8ULL0</accession>
<dbReference type="GeneID" id="302996939"/>
<dbReference type="EMBL" id="SGVY01000095">
    <property type="protein sequence ID" value="TFH69746.1"/>
    <property type="molecule type" value="Genomic_DNA"/>
</dbReference>
<comment type="caution">
    <text evidence="1">The sequence shown here is derived from an EMBL/GenBank/DDBJ whole genome shotgun (WGS) entry which is preliminary data.</text>
</comment>
<dbReference type="OrthoDB" id="1083101at2"/>
<reference evidence="1 2" key="1">
    <citation type="submission" date="2019-02" db="EMBL/GenBank/DDBJ databases">
        <title>Draft Genome Sequence of the Prevotella sp. BCRC 81118, Isolated from Human Feces.</title>
        <authorList>
            <person name="Huang C.-H."/>
        </authorList>
    </citation>
    <scope>NUCLEOTIDE SEQUENCE [LARGE SCALE GENOMIC DNA]</scope>
    <source>
        <strain evidence="1 2">BCRC 81118</strain>
    </source>
</reference>
<dbReference type="AlphaFoldDB" id="A0A4Y8ULL0"/>